<organism evidence="2">
    <name type="scientific">bioreactor metagenome</name>
    <dbReference type="NCBI Taxonomy" id="1076179"/>
    <lineage>
        <taxon>unclassified sequences</taxon>
        <taxon>metagenomes</taxon>
        <taxon>ecological metagenomes</taxon>
    </lineage>
</organism>
<dbReference type="GO" id="GO:0016020">
    <property type="term" value="C:membrane"/>
    <property type="evidence" value="ECO:0007669"/>
    <property type="project" value="InterPro"/>
</dbReference>
<accession>A0A645IIB0</accession>
<sequence length="157" mass="17319">MYSRIWEGARISLLLSFAYSILLGAVLLLFGTDLIRLLFDQNDPSVLAYAHTYFVATASFYLVLTTLIILRYTLQGVGDNAAPTFGGVMEMVARVIVPLGFSGLLGYQAVAFANPVAWVGAAVPMMYAYRQLKRKLTLLEEKRCKEAEGERLVGLSD</sequence>
<keyword evidence="1" id="KW-0472">Membrane</keyword>
<evidence type="ECO:0008006" key="3">
    <source>
        <dbReference type="Google" id="ProtNLM"/>
    </source>
</evidence>
<keyword evidence="1" id="KW-0812">Transmembrane</keyword>
<proteinExistence type="predicted"/>
<feature type="transmembrane region" description="Helical" evidence="1">
    <location>
        <begin position="50"/>
        <end position="70"/>
    </location>
</feature>
<protein>
    <recommendedName>
        <fullName evidence="3">Multidrug export protein MepA</fullName>
    </recommendedName>
</protein>
<gene>
    <name evidence="2" type="ORF">SDC9_197845</name>
</gene>
<evidence type="ECO:0000256" key="1">
    <source>
        <dbReference type="SAM" id="Phobius"/>
    </source>
</evidence>
<dbReference type="GO" id="GO:0042910">
    <property type="term" value="F:xenobiotic transmembrane transporter activity"/>
    <property type="evidence" value="ECO:0007669"/>
    <property type="project" value="InterPro"/>
</dbReference>
<dbReference type="Pfam" id="PF01554">
    <property type="entry name" value="MatE"/>
    <property type="match status" value="1"/>
</dbReference>
<reference evidence="2" key="1">
    <citation type="submission" date="2019-08" db="EMBL/GenBank/DDBJ databases">
        <authorList>
            <person name="Kucharzyk K."/>
            <person name="Murdoch R.W."/>
            <person name="Higgins S."/>
            <person name="Loffler F."/>
        </authorList>
    </citation>
    <scope>NUCLEOTIDE SEQUENCE</scope>
</reference>
<dbReference type="InterPro" id="IPR002528">
    <property type="entry name" value="MATE_fam"/>
</dbReference>
<dbReference type="EMBL" id="VSSQ01114186">
    <property type="protein sequence ID" value="MPN50219.1"/>
    <property type="molecule type" value="Genomic_DNA"/>
</dbReference>
<keyword evidence="1" id="KW-1133">Transmembrane helix</keyword>
<dbReference type="AlphaFoldDB" id="A0A645IIB0"/>
<feature type="transmembrane region" description="Helical" evidence="1">
    <location>
        <begin position="12"/>
        <end position="30"/>
    </location>
</feature>
<dbReference type="GO" id="GO:0015297">
    <property type="term" value="F:antiporter activity"/>
    <property type="evidence" value="ECO:0007669"/>
    <property type="project" value="InterPro"/>
</dbReference>
<name>A0A645IIB0_9ZZZZ</name>
<evidence type="ECO:0000313" key="2">
    <source>
        <dbReference type="EMBL" id="MPN50219.1"/>
    </source>
</evidence>
<comment type="caution">
    <text evidence="2">The sequence shown here is derived from an EMBL/GenBank/DDBJ whole genome shotgun (WGS) entry which is preliminary data.</text>
</comment>